<comment type="caution">
    <text evidence="1">The sequence shown here is derived from an EMBL/GenBank/DDBJ whole genome shotgun (WGS) entry which is preliminary data.</text>
</comment>
<dbReference type="Proteomes" id="UP001140172">
    <property type="component" value="Unassembled WGS sequence"/>
</dbReference>
<name>A0A9W8HF83_9FUNG</name>
<keyword evidence="2" id="KW-1185">Reference proteome</keyword>
<sequence length="85" mass="9867">MSSSSHEEFVERFSKILETIKEKPLEPVKVDEEWAATDKELTDALAEMFAKVKVEVTPELLERRQKLREKYPEILGSITDEELDS</sequence>
<protein>
    <submittedName>
        <fullName evidence="1">Uncharacterized protein</fullName>
    </submittedName>
</protein>
<gene>
    <name evidence="1" type="ORF">GGI15_002511</name>
</gene>
<proteinExistence type="predicted"/>
<accession>A0A9W8HF83</accession>
<evidence type="ECO:0000313" key="1">
    <source>
        <dbReference type="EMBL" id="KAJ2783643.1"/>
    </source>
</evidence>
<dbReference type="EMBL" id="JANBUM010000136">
    <property type="protein sequence ID" value="KAJ2783643.1"/>
    <property type="molecule type" value="Genomic_DNA"/>
</dbReference>
<dbReference type="OrthoDB" id="5542985at2759"/>
<evidence type="ECO:0000313" key="2">
    <source>
        <dbReference type="Proteomes" id="UP001140172"/>
    </source>
</evidence>
<dbReference type="AlphaFoldDB" id="A0A9W8HF83"/>
<organism evidence="1 2">
    <name type="scientific">Coemansia interrupta</name>
    <dbReference type="NCBI Taxonomy" id="1126814"/>
    <lineage>
        <taxon>Eukaryota</taxon>
        <taxon>Fungi</taxon>
        <taxon>Fungi incertae sedis</taxon>
        <taxon>Zoopagomycota</taxon>
        <taxon>Kickxellomycotina</taxon>
        <taxon>Kickxellomycetes</taxon>
        <taxon>Kickxellales</taxon>
        <taxon>Kickxellaceae</taxon>
        <taxon>Coemansia</taxon>
    </lineage>
</organism>
<reference evidence="1" key="1">
    <citation type="submission" date="2022-07" db="EMBL/GenBank/DDBJ databases">
        <title>Phylogenomic reconstructions and comparative analyses of Kickxellomycotina fungi.</title>
        <authorList>
            <person name="Reynolds N.K."/>
            <person name="Stajich J.E."/>
            <person name="Barry K."/>
            <person name="Grigoriev I.V."/>
            <person name="Crous P."/>
            <person name="Smith M.E."/>
        </authorList>
    </citation>
    <scope>NUCLEOTIDE SEQUENCE</scope>
    <source>
        <strain evidence="1">BCRC 34489</strain>
    </source>
</reference>